<name>A0ABD1GPR4_SALDI</name>
<evidence type="ECO:0000313" key="1">
    <source>
        <dbReference type="EMBL" id="KAL1545088.1"/>
    </source>
</evidence>
<protein>
    <recommendedName>
        <fullName evidence="3">Secreted protein</fullName>
    </recommendedName>
</protein>
<proteinExistence type="predicted"/>
<sequence length="98" mass="10455">MLPILMTLSASSLRSPPLPRATGAQAVAIVAGVAWGRLWSAGSHRWRQAAALLSVVCHCSSRPYTASRRECRSAASDTVIPGFNVCVPKLIAVRNLGW</sequence>
<reference evidence="1 2" key="1">
    <citation type="submission" date="2024-06" db="EMBL/GenBank/DDBJ databases">
        <title>A chromosome level genome sequence of Diviner's sage (Salvia divinorum).</title>
        <authorList>
            <person name="Ford S.A."/>
            <person name="Ro D.-K."/>
            <person name="Ness R.W."/>
            <person name="Phillips M.A."/>
        </authorList>
    </citation>
    <scope>NUCLEOTIDE SEQUENCE [LARGE SCALE GENOMIC DNA]</scope>
    <source>
        <strain evidence="1">SAF-2024a</strain>
        <tissue evidence="1">Leaf</tissue>
    </source>
</reference>
<organism evidence="1 2">
    <name type="scientific">Salvia divinorum</name>
    <name type="common">Maria pastora</name>
    <name type="synonym">Diviner's sage</name>
    <dbReference type="NCBI Taxonomy" id="28513"/>
    <lineage>
        <taxon>Eukaryota</taxon>
        <taxon>Viridiplantae</taxon>
        <taxon>Streptophyta</taxon>
        <taxon>Embryophyta</taxon>
        <taxon>Tracheophyta</taxon>
        <taxon>Spermatophyta</taxon>
        <taxon>Magnoliopsida</taxon>
        <taxon>eudicotyledons</taxon>
        <taxon>Gunneridae</taxon>
        <taxon>Pentapetalae</taxon>
        <taxon>asterids</taxon>
        <taxon>lamiids</taxon>
        <taxon>Lamiales</taxon>
        <taxon>Lamiaceae</taxon>
        <taxon>Nepetoideae</taxon>
        <taxon>Mentheae</taxon>
        <taxon>Salviinae</taxon>
        <taxon>Salvia</taxon>
        <taxon>Salvia subgen. Calosphace</taxon>
    </lineage>
</organism>
<evidence type="ECO:0008006" key="3">
    <source>
        <dbReference type="Google" id="ProtNLM"/>
    </source>
</evidence>
<comment type="caution">
    <text evidence="1">The sequence shown here is derived from an EMBL/GenBank/DDBJ whole genome shotgun (WGS) entry which is preliminary data.</text>
</comment>
<evidence type="ECO:0000313" key="2">
    <source>
        <dbReference type="Proteomes" id="UP001567538"/>
    </source>
</evidence>
<accession>A0ABD1GPR4</accession>
<dbReference type="Proteomes" id="UP001567538">
    <property type="component" value="Unassembled WGS sequence"/>
</dbReference>
<dbReference type="AlphaFoldDB" id="A0ABD1GPR4"/>
<dbReference type="EMBL" id="JBEAFC010000008">
    <property type="protein sequence ID" value="KAL1545088.1"/>
    <property type="molecule type" value="Genomic_DNA"/>
</dbReference>
<keyword evidence="2" id="KW-1185">Reference proteome</keyword>
<gene>
    <name evidence="1" type="ORF">AAHA92_21856</name>
</gene>